<accession>A0A0N1HR07</accession>
<dbReference type="AlphaFoldDB" id="A0A0N1HR07"/>
<proteinExistence type="predicted"/>
<organism evidence="1 2">
    <name type="scientific">Leptomonas seymouri</name>
    <dbReference type="NCBI Taxonomy" id="5684"/>
    <lineage>
        <taxon>Eukaryota</taxon>
        <taxon>Discoba</taxon>
        <taxon>Euglenozoa</taxon>
        <taxon>Kinetoplastea</taxon>
        <taxon>Metakinetoplastina</taxon>
        <taxon>Trypanosomatida</taxon>
        <taxon>Trypanosomatidae</taxon>
        <taxon>Leishmaniinae</taxon>
        <taxon>Leptomonas</taxon>
    </lineage>
</organism>
<dbReference type="EMBL" id="LJSK01000818">
    <property type="protein sequence ID" value="KPI82523.1"/>
    <property type="molecule type" value="Genomic_DNA"/>
</dbReference>
<feature type="non-terminal residue" evidence="1">
    <location>
        <position position="137"/>
    </location>
</feature>
<sequence>MHNNINNNTMATVVPELCICANFNYDRNEDISRIVGKSRFPVHHLCFNDPTVEFAEVKASGKPIILLALGPKSHAAIKFLSDDYDKPQSERRLKWLHCCSAGLDFYGLPKLAKELEGVLITNVKGGYNFLLAQHVVY</sequence>
<evidence type="ECO:0000313" key="2">
    <source>
        <dbReference type="Proteomes" id="UP000038009"/>
    </source>
</evidence>
<reference evidence="1 2" key="1">
    <citation type="journal article" date="2015" name="PLoS Pathog.">
        <title>Leptomonas seymouri: Adaptations to the Dixenous Life Cycle Analyzed by Genome Sequencing, Transcriptome Profiling and Co-infection with Leishmania donovani.</title>
        <authorList>
            <person name="Kraeva N."/>
            <person name="Butenko A."/>
            <person name="Hlavacova J."/>
            <person name="Kostygov A."/>
            <person name="Myskova J."/>
            <person name="Grybchuk D."/>
            <person name="Lestinova T."/>
            <person name="Votypka J."/>
            <person name="Volf P."/>
            <person name="Opperdoes F."/>
            <person name="Flegontov P."/>
            <person name="Lukes J."/>
            <person name="Yurchenko V."/>
        </authorList>
    </citation>
    <scope>NUCLEOTIDE SEQUENCE [LARGE SCALE GENOMIC DNA]</scope>
    <source>
        <strain evidence="1 2">ATCC 30220</strain>
    </source>
</reference>
<dbReference type="VEuPathDB" id="TriTrypDB:Lsey_0820_0020"/>
<comment type="caution">
    <text evidence="1">The sequence shown here is derived from an EMBL/GenBank/DDBJ whole genome shotgun (WGS) entry which is preliminary data.</text>
</comment>
<name>A0A0N1HR07_LEPSE</name>
<dbReference type="Gene3D" id="3.40.50.720">
    <property type="entry name" value="NAD(P)-binding Rossmann-like Domain"/>
    <property type="match status" value="1"/>
</dbReference>
<keyword evidence="2" id="KW-1185">Reference proteome</keyword>
<gene>
    <name evidence="1" type="ORF">ABL78_8468</name>
</gene>
<dbReference type="Proteomes" id="UP000038009">
    <property type="component" value="Unassembled WGS sequence"/>
</dbReference>
<evidence type="ECO:0000313" key="1">
    <source>
        <dbReference type="EMBL" id="KPI82523.1"/>
    </source>
</evidence>
<protein>
    <submittedName>
        <fullName evidence="1">Putative D-isomer specific 2-hydroxyacid dehydrogenase-protein</fullName>
    </submittedName>
</protein>